<dbReference type="InterPro" id="IPR004632">
    <property type="entry name" value="4NH2But_aminotransferase_bac"/>
</dbReference>
<comment type="catalytic activity">
    <reaction evidence="1">
        <text>(S)-3-amino-2-methylpropanoate + 2-oxoglutarate = 2-methyl-3-oxopropanoate + L-glutamate</text>
        <dbReference type="Rhea" id="RHEA:13993"/>
        <dbReference type="ChEBI" id="CHEBI:16810"/>
        <dbReference type="ChEBI" id="CHEBI:29985"/>
        <dbReference type="ChEBI" id="CHEBI:57700"/>
        <dbReference type="ChEBI" id="CHEBI:58655"/>
        <dbReference type="EC" id="2.6.1.22"/>
    </reaction>
</comment>
<accession>A0A8S0W9G4</accession>
<comment type="similarity">
    <text evidence="4 17">Belongs to the class-III pyridoxal-phosphate-dependent aminotransferase family.</text>
</comment>
<evidence type="ECO:0000256" key="15">
    <source>
        <dbReference type="ARBA" id="ARBA00048021"/>
    </source>
</evidence>
<dbReference type="GO" id="GO:0034386">
    <property type="term" value="F:4-aminobutyrate:2-oxoglutarate transaminase activity"/>
    <property type="evidence" value="ECO:0007669"/>
    <property type="project" value="UniProtKB-EC"/>
</dbReference>
<reference evidence="18" key="2">
    <citation type="submission" date="2020-01" db="EMBL/GenBank/DDBJ databases">
        <authorList>
            <person name="Hornung B."/>
        </authorList>
    </citation>
    <scope>NUCLEOTIDE SEQUENCE</scope>
    <source>
        <strain evidence="18">PacBioINE</strain>
    </source>
</reference>
<evidence type="ECO:0000256" key="9">
    <source>
        <dbReference type="ARBA" id="ARBA00022679"/>
    </source>
</evidence>
<gene>
    <name evidence="19" type="ORF">DEACI_1736</name>
    <name evidence="18" type="ORF">DEACI_3258</name>
</gene>
<dbReference type="EC" id="2.6.1.22" evidence="5"/>
<dbReference type="InterPro" id="IPR015421">
    <property type="entry name" value="PyrdxlP-dep_Trfase_major"/>
</dbReference>
<evidence type="ECO:0000313" key="19">
    <source>
        <dbReference type="EMBL" id="CEJ07275.1"/>
    </source>
</evidence>
<reference evidence="19" key="1">
    <citation type="submission" date="2014-11" db="EMBL/GenBank/DDBJ databases">
        <authorList>
            <person name="Hornung B.V."/>
        </authorList>
    </citation>
    <scope>NUCLEOTIDE SEQUENCE</scope>
    <source>
        <strain evidence="19">INE</strain>
    </source>
</reference>
<comment type="pathway">
    <text evidence="3">Amino-acid degradation; 4-aminobutanoate degradation.</text>
</comment>
<evidence type="ECO:0000256" key="16">
    <source>
        <dbReference type="ARBA" id="ARBA00050054"/>
    </source>
</evidence>
<dbReference type="FunFam" id="3.90.1150.10:FF:000022">
    <property type="entry name" value="4-aminobutyrate aminotransferase"/>
    <property type="match status" value="1"/>
</dbReference>
<dbReference type="SUPFAM" id="SSF53383">
    <property type="entry name" value="PLP-dependent transferases"/>
    <property type="match status" value="1"/>
</dbReference>
<dbReference type="KEGG" id="aacx:DEACI_3258"/>
<evidence type="ECO:0000313" key="20">
    <source>
        <dbReference type="Proteomes" id="UP001071230"/>
    </source>
</evidence>
<dbReference type="InterPro" id="IPR015424">
    <property type="entry name" value="PyrdxlP-dep_Trfase"/>
</dbReference>
<protein>
    <recommendedName>
        <fullName evidence="7">4-aminobutyrate aminotransferase</fullName>
        <ecNumber evidence="6">2.6.1.19</ecNumber>
        <ecNumber evidence="5">2.6.1.22</ecNumber>
    </recommendedName>
    <alternativeName>
        <fullName evidence="13">(S)-3-amino-2-methylpropionate transaminase</fullName>
    </alternativeName>
    <alternativeName>
        <fullName evidence="14">GABA aminotransferase</fullName>
    </alternativeName>
    <alternativeName>
        <fullName evidence="12">Gamma-amino-N-butyrate transaminase</fullName>
    </alternativeName>
    <alternativeName>
        <fullName evidence="16">Glutamate:succinic semialdehyde transaminase</fullName>
    </alternativeName>
    <alternativeName>
        <fullName evidence="11">L-AIBAT</fullName>
    </alternativeName>
</protein>
<proteinExistence type="inferred from homology"/>
<dbReference type="GO" id="GO:0030170">
    <property type="term" value="F:pyridoxal phosphate binding"/>
    <property type="evidence" value="ECO:0007669"/>
    <property type="project" value="InterPro"/>
</dbReference>
<evidence type="ECO:0000256" key="5">
    <source>
        <dbReference type="ARBA" id="ARBA00012876"/>
    </source>
</evidence>
<dbReference type="PIRSF" id="PIRSF000521">
    <property type="entry name" value="Transaminase_4ab_Lys_Orn"/>
    <property type="match status" value="1"/>
</dbReference>
<dbReference type="Gene3D" id="3.90.1150.10">
    <property type="entry name" value="Aspartate Aminotransferase, domain 1"/>
    <property type="match status" value="1"/>
</dbReference>
<dbReference type="EMBL" id="CDGJ01000048">
    <property type="protein sequence ID" value="CEJ07275.1"/>
    <property type="molecule type" value="Genomic_DNA"/>
</dbReference>
<dbReference type="Gene3D" id="3.40.640.10">
    <property type="entry name" value="Type I PLP-dependent aspartate aminotransferase-like (Major domain)"/>
    <property type="match status" value="1"/>
</dbReference>
<dbReference type="CDD" id="cd00610">
    <property type="entry name" value="OAT_like"/>
    <property type="match status" value="1"/>
</dbReference>
<dbReference type="GO" id="GO:0047589">
    <property type="term" value="F:5-aminovalerate transaminase activity"/>
    <property type="evidence" value="ECO:0007669"/>
    <property type="project" value="UniProtKB-ARBA"/>
</dbReference>
<evidence type="ECO:0000256" key="12">
    <source>
        <dbReference type="ARBA" id="ARBA00030204"/>
    </source>
</evidence>
<evidence type="ECO:0000256" key="2">
    <source>
        <dbReference type="ARBA" id="ARBA00001933"/>
    </source>
</evidence>
<dbReference type="AlphaFoldDB" id="A0A8S0W9G4"/>
<organism evidence="18">
    <name type="scientific">Acididesulfobacillus acetoxydans</name>
    <dbReference type="NCBI Taxonomy" id="1561005"/>
    <lineage>
        <taxon>Bacteria</taxon>
        <taxon>Bacillati</taxon>
        <taxon>Bacillota</taxon>
        <taxon>Clostridia</taxon>
        <taxon>Eubacteriales</taxon>
        <taxon>Peptococcaceae</taxon>
        <taxon>Acididesulfobacillus</taxon>
    </lineage>
</organism>
<dbReference type="InterPro" id="IPR015422">
    <property type="entry name" value="PyrdxlP-dep_Trfase_small"/>
</dbReference>
<dbReference type="Pfam" id="PF00202">
    <property type="entry name" value="Aminotran_3"/>
    <property type="match status" value="1"/>
</dbReference>
<dbReference type="Proteomes" id="UP001071230">
    <property type="component" value="Unassembled WGS sequence"/>
</dbReference>
<dbReference type="EC" id="2.6.1.19" evidence="6"/>
<evidence type="ECO:0000256" key="1">
    <source>
        <dbReference type="ARBA" id="ARBA00001750"/>
    </source>
</evidence>
<dbReference type="InterPro" id="IPR050103">
    <property type="entry name" value="Class-III_PLP-dep_AT"/>
</dbReference>
<evidence type="ECO:0000256" key="7">
    <source>
        <dbReference type="ARBA" id="ARBA00018543"/>
    </source>
</evidence>
<name>A0A8S0W9G4_9FIRM</name>
<dbReference type="PANTHER" id="PTHR11986">
    <property type="entry name" value="AMINOTRANSFERASE CLASS III"/>
    <property type="match status" value="1"/>
</dbReference>
<dbReference type="FunFam" id="3.40.640.10:FF:000013">
    <property type="entry name" value="4-aminobutyrate aminotransferase"/>
    <property type="match status" value="1"/>
</dbReference>
<keyword evidence="9 18" id="KW-0808">Transferase</keyword>
<keyword evidence="10 17" id="KW-0663">Pyridoxal phosphate</keyword>
<dbReference type="GO" id="GO:0009448">
    <property type="term" value="P:gamma-aminobutyric acid metabolic process"/>
    <property type="evidence" value="ECO:0007669"/>
    <property type="project" value="InterPro"/>
</dbReference>
<evidence type="ECO:0000256" key="6">
    <source>
        <dbReference type="ARBA" id="ARBA00012912"/>
    </source>
</evidence>
<comment type="cofactor">
    <cofactor evidence="2">
        <name>pyridoxal 5'-phosphate</name>
        <dbReference type="ChEBI" id="CHEBI:597326"/>
    </cofactor>
</comment>
<dbReference type="Proteomes" id="UP000836597">
    <property type="component" value="Chromosome"/>
</dbReference>
<evidence type="ECO:0000256" key="4">
    <source>
        <dbReference type="ARBA" id="ARBA00008954"/>
    </source>
</evidence>
<evidence type="ECO:0000313" key="18">
    <source>
        <dbReference type="EMBL" id="CAA7602579.1"/>
    </source>
</evidence>
<evidence type="ECO:0000256" key="14">
    <source>
        <dbReference type="ARBA" id="ARBA00031787"/>
    </source>
</evidence>
<evidence type="ECO:0000256" key="3">
    <source>
        <dbReference type="ARBA" id="ARBA00005176"/>
    </source>
</evidence>
<dbReference type="NCBIfam" id="TIGR00700">
    <property type="entry name" value="GABAtrnsam"/>
    <property type="match status" value="1"/>
</dbReference>
<dbReference type="GO" id="GO:0042802">
    <property type="term" value="F:identical protein binding"/>
    <property type="evidence" value="ECO:0007669"/>
    <property type="project" value="TreeGrafter"/>
</dbReference>
<dbReference type="EMBL" id="LR746496">
    <property type="protein sequence ID" value="CAA7602579.1"/>
    <property type="molecule type" value="Genomic_DNA"/>
</dbReference>
<evidence type="ECO:0000256" key="10">
    <source>
        <dbReference type="ARBA" id="ARBA00022898"/>
    </source>
</evidence>
<dbReference type="GO" id="GO:0047298">
    <property type="term" value="F:(S)-3-amino-2-methylpropionate transaminase activity"/>
    <property type="evidence" value="ECO:0007669"/>
    <property type="project" value="UniProtKB-EC"/>
</dbReference>
<evidence type="ECO:0000256" key="11">
    <source>
        <dbReference type="ARBA" id="ARBA00029760"/>
    </source>
</evidence>
<dbReference type="InterPro" id="IPR005814">
    <property type="entry name" value="Aminotrans_3"/>
</dbReference>
<sequence>MPNREIPGPKSQALLEKKNKYVARGIAHGVPIFIERAEGACLTDVDGNEYIDFYGGIGVLNAGHCPPPVVQAIKEQADKLIHTCFMITMYEGFVSLAEKLAQITPGKYEKKSVLVNSGAEAVENAVKIARAATKKSGIVALEMAFHGRTNLAMALTSKVKPYKYGFGPFAPEVYKLPSAYCYRCYYRASYPGCGMHCLEQFERFFAAEVDPDAIAAVIVEPVQGEGGFIVPPPEFLPGVEKIARKHGVLFIVDEVQTGFGRTGRMFASDHYGLEPDLMTMAKSIASGMPLSAVTGKAEIMDAPGPGGLGGTYAGNPLACAAALATLAYLEQEKLVERSAEIGTKVMDRLRQLQEKCPLIGDVRGLGAMTAIELVQDRRTKEPAKKETAQVIEECAKQGLLIIGAGVFGNVVRMLMPLVITDEKLDQGLDILESALDKVEKARGRQVAR</sequence>
<dbReference type="InterPro" id="IPR049704">
    <property type="entry name" value="Aminotrans_3_PPA_site"/>
</dbReference>
<dbReference type="RefSeq" id="WP_240985924.1">
    <property type="nucleotide sequence ID" value="NZ_CDGJ01000048.1"/>
</dbReference>
<dbReference type="PROSITE" id="PS00600">
    <property type="entry name" value="AA_TRANSFER_CLASS_3"/>
    <property type="match status" value="1"/>
</dbReference>
<comment type="catalytic activity">
    <reaction evidence="15">
        <text>4-aminobutanoate + 2-oxoglutarate = succinate semialdehyde + L-glutamate</text>
        <dbReference type="Rhea" id="RHEA:23352"/>
        <dbReference type="ChEBI" id="CHEBI:16810"/>
        <dbReference type="ChEBI" id="CHEBI:29985"/>
        <dbReference type="ChEBI" id="CHEBI:57706"/>
        <dbReference type="ChEBI" id="CHEBI:59888"/>
        <dbReference type="EC" id="2.6.1.19"/>
    </reaction>
</comment>
<evidence type="ECO:0000256" key="13">
    <source>
        <dbReference type="ARBA" id="ARBA00030857"/>
    </source>
</evidence>
<keyword evidence="8 18" id="KW-0032">Aminotransferase</keyword>
<evidence type="ECO:0000256" key="17">
    <source>
        <dbReference type="RuleBase" id="RU003560"/>
    </source>
</evidence>
<keyword evidence="20" id="KW-1185">Reference proteome</keyword>
<evidence type="ECO:0000256" key="8">
    <source>
        <dbReference type="ARBA" id="ARBA00022576"/>
    </source>
</evidence>